<accession>A0AAD3RMI2</accession>
<proteinExistence type="predicted"/>
<gene>
    <name evidence="2" type="ORF">SUGI_1228430</name>
</gene>
<reference evidence="2" key="1">
    <citation type="submission" date="2022-12" db="EMBL/GenBank/DDBJ databases">
        <title>Chromosome-Level Genome Assembly of Japanese Cedar (Cryptomeriajaponica D. Don).</title>
        <authorList>
            <person name="Fujino T."/>
            <person name="Yamaguchi K."/>
            <person name="Yokoyama T."/>
            <person name="Hamanaka T."/>
            <person name="Harazono Y."/>
            <person name="Kamada H."/>
            <person name="Kobayashi W."/>
            <person name="Ujino-Ihara T."/>
            <person name="Uchiyama K."/>
            <person name="Matsumoto A."/>
            <person name="Izuno A."/>
            <person name="Tsumura Y."/>
            <person name="Toyoda A."/>
            <person name="Shigenobu S."/>
            <person name="Moriguchi Y."/>
            <person name="Ueno S."/>
            <person name="Kasahara M."/>
        </authorList>
    </citation>
    <scope>NUCLEOTIDE SEQUENCE</scope>
</reference>
<name>A0AAD3RMI2_CRYJA</name>
<dbReference type="Proteomes" id="UP001234787">
    <property type="component" value="Unassembled WGS sequence"/>
</dbReference>
<dbReference type="EMBL" id="BSEH01000022">
    <property type="protein sequence ID" value="GLJ56572.1"/>
    <property type="molecule type" value="Genomic_DNA"/>
</dbReference>
<keyword evidence="3" id="KW-1185">Reference proteome</keyword>
<comment type="caution">
    <text evidence="2">The sequence shown here is derived from an EMBL/GenBank/DDBJ whole genome shotgun (WGS) entry which is preliminary data.</text>
</comment>
<evidence type="ECO:0000313" key="2">
    <source>
        <dbReference type="EMBL" id="GLJ56572.1"/>
    </source>
</evidence>
<evidence type="ECO:0000256" key="1">
    <source>
        <dbReference type="SAM" id="MobiDB-lite"/>
    </source>
</evidence>
<feature type="region of interest" description="Disordered" evidence="1">
    <location>
        <begin position="82"/>
        <end position="108"/>
    </location>
</feature>
<dbReference type="AlphaFoldDB" id="A0AAD3RMI2"/>
<sequence>MVDAYPVDGPVSDSPVVKSVVRKQEAPCRSHVSGPNFIRCGFNGIGQDYRHWSSPIPLPMQGALQPNILMRRGPLQFYGRERSRKIGTDEPMGALHPNREENSGSVDA</sequence>
<evidence type="ECO:0000313" key="3">
    <source>
        <dbReference type="Proteomes" id="UP001234787"/>
    </source>
</evidence>
<organism evidence="2 3">
    <name type="scientific">Cryptomeria japonica</name>
    <name type="common">Japanese cedar</name>
    <name type="synonym">Cupressus japonica</name>
    <dbReference type="NCBI Taxonomy" id="3369"/>
    <lineage>
        <taxon>Eukaryota</taxon>
        <taxon>Viridiplantae</taxon>
        <taxon>Streptophyta</taxon>
        <taxon>Embryophyta</taxon>
        <taxon>Tracheophyta</taxon>
        <taxon>Spermatophyta</taxon>
        <taxon>Pinopsida</taxon>
        <taxon>Pinidae</taxon>
        <taxon>Conifers II</taxon>
        <taxon>Cupressales</taxon>
        <taxon>Cupressaceae</taxon>
        <taxon>Cryptomeria</taxon>
    </lineage>
</organism>
<protein>
    <submittedName>
        <fullName evidence="2">Uncharacterized protein</fullName>
    </submittedName>
</protein>